<accession>A0ABV6YW80</accession>
<feature type="domain" description="Archaeal glycosylation protein B peripheral" evidence="15">
    <location>
        <begin position="702"/>
        <end position="786"/>
    </location>
</feature>
<dbReference type="InterPro" id="IPR041154">
    <property type="entry name" value="AglB_P1"/>
</dbReference>
<proteinExistence type="inferred from homology"/>
<name>A0ABV6YW80_UNCC1</name>
<protein>
    <recommendedName>
        <fullName evidence="19">Archaeal glycosylation protein B peripheral domain-containing protein</fullName>
    </recommendedName>
</protein>
<evidence type="ECO:0000256" key="3">
    <source>
        <dbReference type="ARBA" id="ARBA00004127"/>
    </source>
</evidence>
<evidence type="ECO:0000256" key="1">
    <source>
        <dbReference type="ARBA" id="ARBA00001936"/>
    </source>
</evidence>
<feature type="transmembrane region" description="Helical" evidence="14">
    <location>
        <begin position="275"/>
        <end position="293"/>
    </location>
</feature>
<evidence type="ECO:0000313" key="17">
    <source>
        <dbReference type="EMBL" id="MFC1850459.1"/>
    </source>
</evidence>
<evidence type="ECO:0000256" key="10">
    <source>
        <dbReference type="ARBA" id="ARBA00022842"/>
    </source>
</evidence>
<keyword evidence="11 14" id="KW-1133">Transmembrane helix</keyword>
<evidence type="ECO:0008006" key="19">
    <source>
        <dbReference type="Google" id="ProtNLM"/>
    </source>
</evidence>
<dbReference type="Proteomes" id="UP001594351">
    <property type="component" value="Unassembled WGS sequence"/>
</dbReference>
<feature type="transmembrane region" description="Helical" evidence="14">
    <location>
        <begin position="345"/>
        <end position="366"/>
    </location>
</feature>
<evidence type="ECO:0000256" key="2">
    <source>
        <dbReference type="ARBA" id="ARBA00001946"/>
    </source>
</evidence>
<feature type="transmembrane region" description="Helical" evidence="14">
    <location>
        <begin position="456"/>
        <end position="475"/>
    </location>
</feature>
<evidence type="ECO:0000256" key="4">
    <source>
        <dbReference type="ARBA" id="ARBA00004922"/>
    </source>
</evidence>
<reference evidence="17 18" key="1">
    <citation type="submission" date="2024-09" db="EMBL/GenBank/DDBJ databases">
        <title>Laminarin stimulates single cell rates of sulfate reduction while oxygen inhibits transcriptomic activity in coastal marine sediment.</title>
        <authorList>
            <person name="Lindsay M."/>
            <person name="Orcutt B."/>
            <person name="Emerson D."/>
            <person name="Stepanauskas R."/>
            <person name="D'Angelo T."/>
        </authorList>
    </citation>
    <scope>NUCLEOTIDE SEQUENCE [LARGE SCALE GENOMIC DNA]</scope>
    <source>
        <strain evidence="17">SAG AM-311-K15</strain>
    </source>
</reference>
<keyword evidence="12 14" id="KW-0472">Membrane</keyword>
<evidence type="ECO:0000256" key="13">
    <source>
        <dbReference type="ARBA" id="ARBA00023211"/>
    </source>
</evidence>
<comment type="subcellular location">
    <subcellularLocation>
        <location evidence="3">Endomembrane system</location>
        <topology evidence="3">Multi-pass membrane protein</topology>
    </subcellularLocation>
</comment>
<comment type="cofactor">
    <cofactor evidence="2">
        <name>Mg(2+)</name>
        <dbReference type="ChEBI" id="CHEBI:18420"/>
    </cofactor>
</comment>
<keyword evidence="8 14" id="KW-0812">Transmembrane</keyword>
<keyword evidence="13" id="KW-0464">Manganese</keyword>
<evidence type="ECO:0000256" key="7">
    <source>
        <dbReference type="ARBA" id="ARBA00022679"/>
    </source>
</evidence>
<evidence type="ECO:0000259" key="16">
    <source>
        <dbReference type="Pfam" id="PF22627"/>
    </source>
</evidence>
<dbReference type="Pfam" id="PF22627">
    <property type="entry name" value="AglB_core-like"/>
    <property type="match status" value="1"/>
</dbReference>
<feature type="transmembrane region" description="Helical" evidence="14">
    <location>
        <begin position="313"/>
        <end position="333"/>
    </location>
</feature>
<dbReference type="Pfam" id="PF18079">
    <property type="entry name" value="AglB_L1"/>
    <property type="match status" value="1"/>
</dbReference>
<comment type="caution">
    <text evidence="17">The sequence shown here is derived from an EMBL/GenBank/DDBJ whole genome shotgun (WGS) entry which is preliminary data.</text>
</comment>
<feature type="transmembrane region" description="Helical" evidence="14">
    <location>
        <begin position="244"/>
        <end position="263"/>
    </location>
</feature>
<dbReference type="EMBL" id="JBHPBY010000100">
    <property type="protein sequence ID" value="MFC1850459.1"/>
    <property type="molecule type" value="Genomic_DNA"/>
</dbReference>
<evidence type="ECO:0000256" key="11">
    <source>
        <dbReference type="ARBA" id="ARBA00022989"/>
    </source>
</evidence>
<keyword evidence="18" id="KW-1185">Reference proteome</keyword>
<comment type="similarity">
    <text evidence="5">Belongs to the STT3 family.</text>
</comment>
<organism evidence="17 18">
    <name type="scientific">candidate division CSSED10-310 bacterium</name>
    <dbReference type="NCBI Taxonomy" id="2855610"/>
    <lineage>
        <taxon>Bacteria</taxon>
        <taxon>Bacteria division CSSED10-310</taxon>
    </lineage>
</organism>
<evidence type="ECO:0000256" key="14">
    <source>
        <dbReference type="SAM" id="Phobius"/>
    </source>
</evidence>
<feature type="transmembrane region" description="Helical" evidence="14">
    <location>
        <begin position="221"/>
        <end position="238"/>
    </location>
</feature>
<dbReference type="Gene3D" id="2.60.40.3390">
    <property type="match status" value="1"/>
</dbReference>
<keyword evidence="10" id="KW-0460">Magnesium</keyword>
<dbReference type="InterPro" id="IPR054479">
    <property type="entry name" value="AglB-like_core"/>
</dbReference>
<evidence type="ECO:0000256" key="9">
    <source>
        <dbReference type="ARBA" id="ARBA00022723"/>
    </source>
</evidence>
<dbReference type="PANTHER" id="PTHR13872:SF1">
    <property type="entry name" value="DOLICHYL-DIPHOSPHOOLIGOSACCHARIDE--PROTEIN GLYCOSYLTRANSFERASE SUBUNIT STT3B"/>
    <property type="match status" value="1"/>
</dbReference>
<evidence type="ECO:0000256" key="12">
    <source>
        <dbReference type="ARBA" id="ARBA00023136"/>
    </source>
</evidence>
<evidence type="ECO:0000313" key="18">
    <source>
        <dbReference type="Proteomes" id="UP001594351"/>
    </source>
</evidence>
<dbReference type="InterPro" id="IPR003674">
    <property type="entry name" value="Oligo_trans_STT3"/>
</dbReference>
<feature type="transmembrane region" description="Helical" evidence="14">
    <location>
        <begin position="432"/>
        <end position="450"/>
    </location>
</feature>
<comment type="pathway">
    <text evidence="4">Protein modification; protein glycosylation.</text>
</comment>
<evidence type="ECO:0000259" key="15">
    <source>
        <dbReference type="Pfam" id="PF18079"/>
    </source>
</evidence>
<feature type="transmembrane region" description="Helical" evidence="14">
    <location>
        <begin position="405"/>
        <end position="425"/>
    </location>
</feature>
<keyword evidence="9" id="KW-0479">Metal-binding</keyword>
<feature type="transmembrane region" description="Helical" evidence="14">
    <location>
        <begin position="196"/>
        <end position="214"/>
    </location>
</feature>
<sequence>MAGEKDELELTLPHSGIPEPAGKTMNSERIEKRKWPVLLTLLVLYGLFLLSLLIRLGRYEDAVFRGKIQFLGADTYYHMRRIHLAVMNWPQLIQFDSYLDYPQGAGVVNAPGYDFLTATLAFLAAGGRYNPEIVDLVGSLLPPLLGASTIFIVYWVTCLLFEAEAGYWAASLHCILFGGIWVALFGKPDHHVIESLLVPLLFGFLLKHVVVCRLQEKAHRIRIVISLALLLTLCQLMWRGAIMFHVLFLTSCYLIIVFCSPDVSDAAQVRGNKLWDIGMSLILTSLFVVPWSSSSYFGGQGFIVYYALSLFHPLFYLCFGLVFLMSSLFILKWHLFTKNKLLKTGLIGVATLAVVITALTTMYTNLLSVFLEGLYYIAKTDTWMQTMEETKPLFSFYPNKPFRAVLVYFGYWFFIFLGGLIVILFKRRSPAGIFFLVWSLSNLVLATNQIRYTHLLVTTVVILAGHFLMTARKYVQEKLRSVQKKGTFRIPSLIFALVIWTLFSLPSLENLKGYLTTRWERENALPLPLFETLLWLRNNTPVPGSFTDPGEKPAYGVMSIWDYGNWILYLSQRPVVASNFGFLHQGLWKSCGFLLTTSWPEMKTLLEQNQIRYILLGNHTHRYPELLAIVTSNEKIRVSLPSPFEIPISEQLYRFDGAFEKLWTGKKVFSGQLRLIYESAINSRITTGIYPDNFKVFEYVKGACLELHGESGQHYSLSTVIITNQGRKFYYKQSGNLHENGQKTIYIPYSHDTSDLTISATEPYALVLGNNYYAFTVTEDQVIQGTKLKPSFSTSEGTSPLFNAAQK</sequence>
<keyword evidence="6" id="KW-0328">Glycosyltransferase</keyword>
<feature type="transmembrane region" description="Helical" evidence="14">
    <location>
        <begin position="35"/>
        <end position="54"/>
    </location>
</feature>
<dbReference type="Gene3D" id="3.40.50.12610">
    <property type="match status" value="1"/>
</dbReference>
<gene>
    <name evidence="17" type="ORF">ACFL27_09740</name>
</gene>
<evidence type="ECO:0000256" key="8">
    <source>
        <dbReference type="ARBA" id="ARBA00022692"/>
    </source>
</evidence>
<feature type="domain" description="AglB-like core" evidence="16">
    <location>
        <begin position="531"/>
        <end position="617"/>
    </location>
</feature>
<feature type="transmembrane region" description="Helical" evidence="14">
    <location>
        <begin position="140"/>
        <end position="160"/>
    </location>
</feature>
<evidence type="ECO:0000256" key="6">
    <source>
        <dbReference type="ARBA" id="ARBA00022676"/>
    </source>
</evidence>
<feature type="transmembrane region" description="Helical" evidence="14">
    <location>
        <begin position="167"/>
        <end position="184"/>
    </location>
</feature>
<evidence type="ECO:0000256" key="5">
    <source>
        <dbReference type="ARBA" id="ARBA00010810"/>
    </source>
</evidence>
<feature type="transmembrane region" description="Helical" evidence="14">
    <location>
        <begin position="487"/>
        <end position="508"/>
    </location>
</feature>
<comment type="cofactor">
    <cofactor evidence="1">
        <name>Mn(2+)</name>
        <dbReference type="ChEBI" id="CHEBI:29035"/>
    </cofactor>
</comment>
<keyword evidence="7" id="KW-0808">Transferase</keyword>
<dbReference type="PANTHER" id="PTHR13872">
    <property type="entry name" value="DOLICHYL-DIPHOSPHOOLIGOSACCHARIDE--PROTEIN GLYCOSYLTRANSFERASE SUBUNIT"/>
    <property type="match status" value="1"/>
</dbReference>